<dbReference type="InterPro" id="IPR029039">
    <property type="entry name" value="Flavoprotein-like_sf"/>
</dbReference>
<evidence type="ECO:0000256" key="2">
    <source>
        <dbReference type="ARBA" id="ARBA00022643"/>
    </source>
</evidence>
<evidence type="ECO:0000256" key="6">
    <source>
        <dbReference type="HAMAP-Rule" id="MF_01216"/>
    </source>
</evidence>
<comment type="function">
    <text evidence="6">Also exhibits azoreductase activity. Catalyzes the reductive cleavage of the azo bond in aromatic azo compounds to the corresponding amines.</text>
</comment>
<keyword evidence="1 6" id="KW-0285">Flavoprotein</keyword>
<reference evidence="8 9" key="1">
    <citation type="journal article" date="2015" name="Antonie Van Leeuwenhoek">
        <title>Oricola cellulosilytica gen. nov., sp. nov., a cellulose-degrading bacterium of the family Phyllobacteriaceae isolated from surface seashore water, and emended descriptions of Mesorhizobium loti and Phyllobacterium myrsinacearum.</title>
        <authorList>
            <person name="Hameed A."/>
            <person name="Shahina M."/>
            <person name="Lai W.A."/>
            <person name="Lin S.Y."/>
            <person name="Young L.S."/>
            <person name="Liu Y.C."/>
            <person name="Hsu Y.H."/>
            <person name="Young C.C."/>
        </authorList>
    </citation>
    <scope>NUCLEOTIDE SEQUENCE [LARGE SCALE GENOMIC DNA]</scope>
    <source>
        <strain evidence="8 9">KCTC 52183</strain>
    </source>
</reference>
<dbReference type="RefSeq" id="WP_131568280.1">
    <property type="nucleotide sequence ID" value="NZ_JAINFK010000002.1"/>
</dbReference>
<gene>
    <name evidence="6" type="primary">azoR</name>
    <name evidence="8" type="ORF">E0D97_09725</name>
</gene>
<dbReference type="Gene3D" id="3.40.50.360">
    <property type="match status" value="1"/>
</dbReference>
<comment type="cofactor">
    <cofactor evidence="6">
        <name>FMN</name>
        <dbReference type="ChEBI" id="CHEBI:58210"/>
    </cofactor>
    <text evidence="6">Binds 1 FMN per subunit.</text>
</comment>
<comment type="catalytic activity">
    <reaction evidence="5">
        <text>N,N-dimethyl-1,4-phenylenediamine + anthranilate + 2 NAD(+) = 2-(4-dimethylaminophenyl)diazenylbenzoate + 2 NADH + 2 H(+)</text>
        <dbReference type="Rhea" id="RHEA:55872"/>
        <dbReference type="ChEBI" id="CHEBI:15378"/>
        <dbReference type="ChEBI" id="CHEBI:15783"/>
        <dbReference type="ChEBI" id="CHEBI:16567"/>
        <dbReference type="ChEBI" id="CHEBI:57540"/>
        <dbReference type="ChEBI" id="CHEBI:57945"/>
        <dbReference type="ChEBI" id="CHEBI:71579"/>
        <dbReference type="EC" id="1.7.1.17"/>
    </reaction>
    <physiologicalReaction direction="right-to-left" evidence="5">
        <dbReference type="Rhea" id="RHEA:55874"/>
    </physiologicalReaction>
</comment>
<proteinExistence type="inferred from homology"/>
<comment type="caution">
    <text evidence="6">Lacks conserved residue(s) required for the propagation of feature annotation.</text>
</comment>
<dbReference type="Pfam" id="PF02525">
    <property type="entry name" value="Flavodoxin_2"/>
    <property type="match status" value="1"/>
</dbReference>
<evidence type="ECO:0000256" key="5">
    <source>
        <dbReference type="ARBA" id="ARBA00048542"/>
    </source>
</evidence>
<dbReference type="SUPFAM" id="SSF52218">
    <property type="entry name" value="Flavoproteins"/>
    <property type="match status" value="1"/>
</dbReference>
<keyword evidence="9" id="KW-1185">Reference proteome</keyword>
<evidence type="ECO:0000256" key="1">
    <source>
        <dbReference type="ARBA" id="ARBA00022630"/>
    </source>
</evidence>
<dbReference type="EC" id="1.6.5.-" evidence="6"/>
<comment type="subunit">
    <text evidence="6">Homodimer.</text>
</comment>
<feature type="binding site" evidence="6">
    <location>
        <begin position="16"/>
        <end position="18"/>
    </location>
    <ligand>
        <name>FMN</name>
        <dbReference type="ChEBI" id="CHEBI:58210"/>
    </ligand>
</feature>
<keyword evidence="3 6" id="KW-0560">Oxidoreductase</keyword>
<dbReference type="InterPro" id="IPR050104">
    <property type="entry name" value="FMN-dep_NADH:Q_OxRdtase_AzoR1"/>
</dbReference>
<dbReference type="PANTHER" id="PTHR43741:SF2">
    <property type="entry name" value="FMN-DEPENDENT NADH:QUINONE OXIDOREDUCTASE"/>
    <property type="match status" value="1"/>
</dbReference>
<dbReference type="InterPro" id="IPR003680">
    <property type="entry name" value="Flavodoxin_fold"/>
</dbReference>
<evidence type="ECO:0000256" key="4">
    <source>
        <dbReference type="ARBA" id="ARBA00023027"/>
    </source>
</evidence>
<dbReference type="GO" id="GO:0010181">
    <property type="term" value="F:FMN binding"/>
    <property type="evidence" value="ECO:0007669"/>
    <property type="project" value="UniProtKB-UniRule"/>
</dbReference>
<feature type="binding site" evidence="6">
    <location>
        <begin position="139"/>
        <end position="142"/>
    </location>
    <ligand>
        <name>FMN</name>
        <dbReference type="ChEBI" id="CHEBI:58210"/>
    </ligand>
</feature>
<comment type="similarity">
    <text evidence="6">Belongs to the azoreductase type 1 family.</text>
</comment>
<dbReference type="PANTHER" id="PTHR43741">
    <property type="entry name" value="FMN-DEPENDENT NADH-AZOREDUCTASE 1"/>
    <property type="match status" value="1"/>
</dbReference>
<dbReference type="Proteomes" id="UP000291301">
    <property type="component" value="Unassembled WGS sequence"/>
</dbReference>
<comment type="caution">
    <text evidence="8">The sequence shown here is derived from an EMBL/GenBank/DDBJ whole genome shotgun (WGS) entry which is preliminary data.</text>
</comment>
<comment type="function">
    <text evidence="6">Quinone reductase that provides resistance to thiol-specific stress caused by electrophilic quinones.</text>
</comment>
<dbReference type="EC" id="1.7.1.17" evidence="6"/>
<protein>
    <recommendedName>
        <fullName evidence="6">FMN dependent NADH:quinone oxidoreductase</fullName>
        <ecNumber evidence="6">1.6.5.-</ecNumber>
    </recommendedName>
    <alternativeName>
        <fullName evidence="6">Azo-dye reductase</fullName>
    </alternativeName>
    <alternativeName>
        <fullName evidence="6">FMN-dependent NADH-azo compound oxidoreductase</fullName>
    </alternativeName>
    <alternativeName>
        <fullName evidence="6">FMN-dependent NADH-azoreductase</fullName>
        <ecNumber evidence="6">1.7.1.17</ecNumber>
    </alternativeName>
</protein>
<dbReference type="AlphaFoldDB" id="A0A4R0PCT0"/>
<dbReference type="HAMAP" id="MF_01216">
    <property type="entry name" value="Azoreductase_type1"/>
    <property type="match status" value="1"/>
</dbReference>
<dbReference type="EMBL" id="SJST01000003">
    <property type="protein sequence ID" value="TCD14343.1"/>
    <property type="molecule type" value="Genomic_DNA"/>
</dbReference>
<keyword evidence="4 6" id="KW-0520">NAD</keyword>
<accession>A0A4R0PCT0</accession>
<feature type="binding site" evidence="6">
    <location>
        <position position="10"/>
    </location>
    <ligand>
        <name>FMN</name>
        <dbReference type="ChEBI" id="CHEBI:58210"/>
    </ligand>
</feature>
<evidence type="ECO:0000313" key="9">
    <source>
        <dbReference type="Proteomes" id="UP000291301"/>
    </source>
</evidence>
<dbReference type="InterPro" id="IPR023048">
    <property type="entry name" value="NADH:quinone_OxRdtase_FMN_depd"/>
</dbReference>
<dbReference type="GO" id="GO:0009055">
    <property type="term" value="F:electron transfer activity"/>
    <property type="evidence" value="ECO:0007669"/>
    <property type="project" value="UniProtKB-UniRule"/>
</dbReference>
<evidence type="ECO:0000256" key="3">
    <source>
        <dbReference type="ARBA" id="ARBA00023002"/>
    </source>
</evidence>
<sequence length="208" mass="22229">MTKILSVQASARAAGSFSRRLSADLVDTLRAVYGDAEITEREATAALPLIDEHWLSANWTPKADRTVEQAKALALSEQLVTELKEADILVVGAPIYNFSIPGSLKAWIDLVCRAGETFRYTDAGPEGLLSGKKAYIVVTSGGVPVDSVVDFATPHLRQVLNFIGIDDVEIVAADGLVNSEDESLAKANEAIRRIADKETASAKNAFAA</sequence>
<name>A0A4R0PCT0_9HYPH</name>
<feature type="domain" description="Flavodoxin-like fold" evidence="7">
    <location>
        <begin position="2"/>
        <end position="193"/>
    </location>
</feature>
<dbReference type="GO" id="GO:0016652">
    <property type="term" value="F:oxidoreductase activity, acting on NAD(P)H as acceptor"/>
    <property type="evidence" value="ECO:0007669"/>
    <property type="project" value="UniProtKB-UniRule"/>
</dbReference>
<dbReference type="OrthoDB" id="9787136at2"/>
<evidence type="ECO:0000313" key="8">
    <source>
        <dbReference type="EMBL" id="TCD14343.1"/>
    </source>
</evidence>
<comment type="catalytic activity">
    <reaction evidence="6">
        <text>2 a quinone + NADH + H(+) = 2 a 1,4-benzosemiquinone + NAD(+)</text>
        <dbReference type="Rhea" id="RHEA:65952"/>
        <dbReference type="ChEBI" id="CHEBI:15378"/>
        <dbReference type="ChEBI" id="CHEBI:57540"/>
        <dbReference type="ChEBI" id="CHEBI:57945"/>
        <dbReference type="ChEBI" id="CHEBI:132124"/>
        <dbReference type="ChEBI" id="CHEBI:134225"/>
    </reaction>
</comment>
<keyword evidence="2 6" id="KW-0288">FMN</keyword>
<organism evidence="8 9">
    <name type="scientific">Oricola cellulosilytica</name>
    <dbReference type="NCBI Taxonomy" id="1429082"/>
    <lineage>
        <taxon>Bacteria</taxon>
        <taxon>Pseudomonadati</taxon>
        <taxon>Pseudomonadota</taxon>
        <taxon>Alphaproteobacteria</taxon>
        <taxon>Hyphomicrobiales</taxon>
        <taxon>Ahrensiaceae</taxon>
        <taxon>Oricola</taxon>
    </lineage>
</organism>
<dbReference type="GO" id="GO:0016655">
    <property type="term" value="F:oxidoreductase activity, acting on NAD(P)H, quinone or similar compound as acceptor"/>
    <property type="evidence" value="ECO:0007669"/>
    <property type="project" value="InterPro"/>
</dbReference>
<evidence type="ECO:0000259" key="7">
    <source>
        <dbReference type="Pfam" id="PF02525"/>
    </source>
</evidence>